<dbReference type="Gene3D" id="3.30.2020.30">
    <property type="match status" value="1"/>
</dbReference>
<evidence type="ECO:0000256" key="6">
    <source>
        <dbReference type="ARBA" id="ARBA00023004"/>
    </source>
</evidence>
<evidence type="ECO:0000256" key="1">
    <source>
        <dbReference type="ARBA" id="ARBA00001954"/>
    </source>
</evidence>
<dbReference type="eggNOG" id="KOG3889">
    <property type="taxonomic scope" value="Eukaryota"/>
</dbReference>
<dbReference type="CDD" id="cd00250">
    <property type="entry name" value="CAS_like"/>
    <property type="match status" value="1"/>
</dbReference>
<dbReference type="EMBL" id="CH476615">
    <property type="protein sequence ID" value="EEP76493.1"/>
    <property type="molecule type" value="Genomic_DNA"/>
</dbReference>
<dbReference type="VEuPathDB" id="FungiDB:UREG_01342"/>
<dbReference type="GeneID" id="8442671"/>
<evidence type="ECO:0000256" key="5">
    <source>
        <dbReference type="ARBA" id="ARBA00023002"/>
    </source>
</evidence>
<proteinExistence type="inferred from homology"/>
<keyword evidence="4" id="KW-0223">Dioxygenase</keyword>
<feature type="region of interest" description="Disordered" evidence="7">
    <location>
        <begin position="491"/>
        <end position="510"/>
    </location>
</feature>
<dbReference type="InParanoid" id="C4JHH9"/>
<name>C4JHH9_UNCRE</name>
<dbReference type="PANTHER" id="PTHR10696">
    <property type="entry name" value="GAMMA-BUTYROBETAINE HYDROXYLASE-RELATED"/>
    <property type="match status" value="1"/>
</dbReference>
<comment type="cofactor">
    <cofactor evidence="1">
        <name>Fe(2+)</name>
        <dbReference type="ChEBI" id="CHEBI:29033"/>
    </cofactor>
</comment>
<dbReference type="GO" id="GO:0051213">
    <property type="term" value="F:dioxygenase activity"/>
    <property type="evidence" value="ECO:0007669"/>
    <property type="project" value="UniProtKB-KW"/>
</dbReference>
<evidence type="ECO:0000256" key="7">
    <source>
        <dbReference type="SAM" id="MobiDB-lite"/>
    </source>
</evidence>
<dbReference type="FunCoup" id="C4JHH9">
    <property type="interactions" value="581"/>
</dbReference>
<gene>
    <name evidence="9" type="ORF">UREG_01342</name>
</gene>
<dbReference type="RefSeq" id="XP_002541826.1">
    <property type="nucleotide sequence ID" value="XM_002541780.1"/>
</dbReference>
<keyword evidence="3" id="KW-0479">Metal-binding</keyword>
<evidence type="ECO:0000256" key="3">
    <source>
        <dbReference type="ARBA" id="ARBA00022723"/>
    </source>
</evidence>
<dbReference type="KEGG" id="ure:UREG_01342"/>
<dbReference type="Proteomes" id="UP000002058">
    <property type="component" value="Unassembled WGS sequence"/>
</dbReference>
<evidence type="ECO:0000256" key="2">
    <source>
        <dbReference type="ARBA" id="ARBA00008654"/>
    </source>
</evidence>
<evidence type="ECO:0000313" key="9">
    <source>
        <dbReference type="EMBL" id="EEP76493.1"/>
    </source>
</evidence>
<accession>C4JHH9</accession>
<sequence>MSARLGLRRLSKAPSGWCGHAYRVKPSLRAYSSAPIEPEHRAAVQAESNLQPGHSAPFKIRKFPARNKSNATDDAIARHIAKTKPSGYNAQTGEIPKPVVDTSRLWLPIDGVEMPIARLRLRDACTCSKCIDPSTKQRNFATSDLDMEVAEKDVSIQPDKIVVTWSGSNGDPDGSHISEYSMDQLRSLFQPPVPRHKRAGGYRIAWNKESFTRNQHWISFDEYMNDEKKFRGFMRSLYRYGLVFVKDVPESTESVSQIATKMGPLRNSFYGSTWDVRSQPDAKNVAYTNKFLGFHMDLLYMADPPGYQLLHCMSNSLPGGESMFSDTVRAAEQLYRTHRHDYNRLWTTPVRFGYFNDGQRYEYTRPTFEGDRMGDIKLHNGVEVGPTFRSWVKAMRVFANSLEKPENVFKLKLNPGECAIFANRRVVHAREAFDLSGSDNQERSRWLRGAYVDEDALLSKFEICRAQNPEEWREVTEEQWMSRSLTPRAIREKMIGRSQPEPVQDSTVTE</sequence>
<dbReference type="HOGENOM" id="CLU_021859_0_0_1"/>
<organism evidence="9 10">
    <name type="scientific">Uncinocarpus reesii (strain UAMH 1704)</name>
    <dbReference type="NCBI Taxonomy" id="336963"/>
    <lineage>
        <taxon>Eukaryota</taxon>
        <taxon>Fungi</taxon>
        <taxon>Dikarya</taxon>
        <taxon>Ascomycota</taxon>
        <taxon>Pezizomycotina</taxon>
        <taxon>Eurotiomycetes</taxon>
        <taxon>Eurotiomycetidae</taxon>
        <taxon>Onygenales</taxon>
        <taxon>Onygenaceae</taxon>
        <taxon>Uncinocarpus</taxon>
    </lineage>
</organism>
<dbReference type="Pfam" id="PF02668">
    <property type="entry name" value="TauD"/>
    <property type="match status" value="1"/>
</dbReference>
<dbReference type="OMA" id="VHITWPN"/>
<keyword evidence="10" id="KW-1185">Reference proteome</keyword>
<dbReference type="InterPro" id="IPR003819">
    <property type="entry name" value="TauD/TfdA-like"/>
</dbReference>
<dbReference type="GO" id="GO:0046872">
    <property type="term" value="F:metal ion binding"/>
    <property type="evidence" value="ECO:0007669"/>
    <property type="project" value="UniProtKB-KW"/>
</dbReference>
<dbReference type="AlphaFoldDB" id="C4JHH9"/>
<dbReference type="InterPro" id="IPR038492">
    <property type="entry name" value="GBBH-like_N_sf"/>
</dbReference>
<dbReference type="PANTHER" id="PTHR10696:SF25">
    <property type="entry name" value="OXIDOREDUCTASE AIM17-RELATED"/>
    <property type="match status" value="1"/>
</dbReference>
<dbReference type="GO" id="GO:0005739">
    <property type="term" value="C:mitochondrion"/>
    <property type="evidence" value="ECO:0007669"/>
    <property type="project" value="TreeGrafter"/>
</dbReference>
<evidence type="ECO:0000256" key="4">
    <source>
        <dbReference type="ARBA" id="ARBA00022964"/>
    </source>
</evidence>
<dbReference type="InterPro" id="IPR042098">
    <property type="entry name" value="TauD-like_sf"/>
</dbReference>
<keyword evidence="5" id="KW-0560">Oxidoreductase</keyword>
<protein>
    <recommendedName>
        <fullName evidence="8">TauD/TfdA-like domain-containing protein</fullName>
    </recommendedName>
</protein>
<dbReference type="GO" id="GO:0045329">
    <property type="term" value="P:carnitine biosynthetic process"/>
    <property type="evidence" value="ECO:0007669"/>
    <property type="project" value="TreeGrafter"/>
</dbReference>
<dbReference type="OrthoDB" id="406634at2759"/>
<comment type="similarity">
    <text evidence="2">Belongs to the gamma-BBH/TMLD family.</text>
</comment>
<evidence type="ECO:0000259" key="8">
    <source>
        <dbReference type="Pfam" id="PF02668"/>
    </source>
</evidence>
<reference evidence="10" key="1">
    <citation type="journal article" date="2009" name="Genome Res.">
        <title>Comparative genomic analyses of the human fungal pathogens Coccidioides and their relatives.</title>
        <authorList>
            <person name="Sharpton T.J."/>
            <person name="Stajich J.E."/>
            <person name="Rounsley S.D."/>
            <person name="Gardner M.J."/>
            <person name="Wortman J.R."/>
            <person name="Jordar V.S."/>
            <person name="Maiti R."/>
            <person name="Kodira C.D."/>
            <person name="Neafsey D.E."/>
            <person name="Zeng Q."/>
            <person name="Hung C.-Y."/>
            <person name="McMahan C."/>
            <person name="Muszewska A."/>
            <person name="Grynberg M."/>
            <person name="Mandel M.A."/>
            <person name="Kellner E.M."/>
            <person name="Barker B.M."/>
            <person name="Galgiani J.N."/>
            <person name="Orbach M.J."/>
            <person name="Kirkland T.N."/>
            <person name="Cole G.T."/>
            <person name="Henn M.R."/>
            <person name="Birren B.W."/>
            <person name="Taylor J.W."/>
        </authorList>
    </citation>
    <scope>NUCLEOTIDE SEQUENCE [LARGE SCALE GENOMIC DNA]</scope>
    <source>
        <strain evidence="10">UAMH 1704</strain>
    </source>
</reference>
<evidence type="ECO:0000313" key="10">
    <source>
        <dbReference type="Proteomes" id="UP000002058"/>
    </source>
</evidence>
<dbReference type="InterPro" id="IPR050411">
    <property type="entry name" value="AlphaKG_dependent_hydroxylases"/>
</dbReference>
<dbReference type="SUPFAM" id="SSF51197">
    <property type="entry name" value="Clavaminate synthase-like"/>
    <property type="match status" value="1"/>
</dbReference>
<dbReference type="Gene3D" id="3.60.130.10">
    <property type="entry name" value="Clavaminate synthase-like"/>
    <property type="match status" value="1"/>
</dbReference>
<keyword evidence="6" id="KW-0408">Iron</keyword>
<feature type="domain" description="TauD/TfdA-like" evidence="8">
    <location>
        <begin position="218"/>
        <end position="451"/>
    </location>
</feature>